<dbReference type="GO" id="GO:0006310">
    <property type="term" value="P:DNA recombination"/>
    <property type="evidence" value="ECO:0007669"/>
    <property type="project" value="InterPro"/>
</dbReference>
<dbReference type="GO" id="GO:0009378">
    <property type="term" value="F:four-way junction helicase activity"/>
    <property type="evidence" value="ECO:0007669"/>
    <property type="project" value="TreeGrafter"/>
</dbReference>
<dbReference type="Proteomes" id="UP000027616">
    <property type="component" value="Chromosome I"/>
</dbReference>
<evidence type="ECO:0000256" key="8">
    <source>
        <dbReference type="ARBA" id="ARBA00023235"/>
    </source>
</evidence>
<evidence type="ECO:0000256" key="9">
    <source>
        <dbReference type="ARBA" id="ARBA00034617"/>
    </source>
</evidence>
<dbReference type="CDD" id="cd18794">
    <property type="entry name" value="SF2_C_RecQ"/>
    <property type="match status" value="1"/>
</dbReference>
<evidence type="ECO:0000256" key="3">
    <source>
        <dbReference type="ARBA" id="ARBA00022741"/>
    </source>
</evidence>
<dbReference type="GO" id="GO:0043590">
    <property type="term" value="C:bacterial nucleoid"/>
    <property type="evidence" value="ECO:0007669"/>
    <property type="project" value="TreeGrafter"/>
</dbReference>
<dbReference type="GO" id="GO:0043138">
    <property type="term" value="F:3'-5' DNA helicase activity"/>
    <property type="evidence" value="ECO:0007669"/>
    <property type="project" value="UniProtKB-EC"/>
</dbReference>
<dbReference type="SUPFAM" id="SSF52540">
    <property type="entry name" value="P-loop containing nucleoside triphosphate hydrolases"/>
    <property type="match status" value="1"/>
</dbReference>
<keyword evidence="16" id="KW-1185">Reference proteome</keyword>
<dbReference type="HOGENOM" id="CLU_001103_9_7_10"/>
<evidence type="ECO:0000259" key="14">
    <source>
        <dbReference type="PROSITE" id="PS51194"/>
    </source>
</evidence>
<dbReference type="GO" id="GO:0030894">
    <property type="term" value="C:replisome"/>
    <property type="evidence" value="ECO:0007669"/>
    <property type="project" value="TreeGrafter"/>
</dbReference>
<keyword evidence="6" id="KW-0067">ATP-binding</keyword>
<keyword evidence="7" id="KW-0238">DNA-binding</keyword>
<dbReference type="PROSITE" id="PS51192">
    <property type="entry name" value="HELICASE_ATP_BIND_1"/>
    <property type="match status" value="1"/>
</dbReference>
<dbReference type="InterPro" id="IPR011545">
    <property type="entry name" value="DEAD/DEAH_box_helicase_dom"/>
</dbReference>
<accession>A0A060R7G1</accession>
<comment type="catalytic activity">
    <reaction evidence="9">
        <text>Couples ATP hydrolysis with the unwinding of duplex DNA by translocating in the 3'-5' direction.</text>
        <dbReference type="EC" id="5.6.2.4"/>
    </reaction>
</comment>
<dbReference type="OrthoDB" id="9763310at2"/>
<evidence type="ECO:0000259" key="13">
    <source>
        <dbReference type="PROSITE" id="PS51192"/>
    </source>
</evidence>
<evidence type="ECO:0000256" key="5">
    <source>
        <dbReference type="ARBA" id="ARBA00022806"/>
    </source>
</evidence>
<dbReference type="AlphaFoldDB" id="A0A060R7G1"/>
<dbReference type="KEGG" id="rbc:BN938_1040"/>
<dbReference type="eggNOG" id="COG0514">
    <property type="taxonomic scope" value="Bacteria"/>
</dbReference>
<feature type="domain" description="Helicase ATP-binding" evidence="13">
    <location>
        <begin position="24"/>
        <end position="192"/>
    </location>
</feature>
<sequence>MDSLSILKKYWGHSAFREYQSEIINSLLSGRDTVALLPTGGGKSVTYQVPAMMHQGVAIVVTPLIALMKDQVEALRRRGIRAAAINSAMTLREIDIALDNCVYGDVKLLYIAPERINTPIFRHRVMKMVVSLVAVDEAHCISQWGYDFRPSYLKIALLREWLPEVPFIALTATATKLVLEDICDKLNLKNPNVFRSSFARENLAFVVRHTLNKLEHIARVINSMPGSSGIIYVRSRQDAQDIADHLRARGIAADFYHAGLGASIRNIKQNEWMQGKTKVIVATNAFGMGIDKADVRYVVHHQIPESLEAYYQEAGRAGRDGKRSYAVLLYNEQDSEKATRRIANEYPERETIERVYEHIFNHLQVSIGGGKGEIYDFKIWEFVSRYKLYTLTVLNAIKILELNGYMTLTDEMDNPTRIKFRVARDELYRIQVERVDFDGFVKVLLRCYTGLFTQFVTIDEALLSRLSGYSEQRIVEMLMELSRARVINYIPRRRSPLLILEEERLPLANLRIAPETYNRRKMQSELKVAAMLEYVREMSVCRGVVLRNYFDDNRAEDCGVCDVCVGRRGSSPAETRQLQRAQSIEERIIEYLTHNPRGDIHALMATMPLDPTRVMGSLRELMRRDVVVQLPGGELVLRPDGR</sequence>
<reference evidence="15 16" key="1">
    <citation type="journal article" date="2015" name="Genome Announc.">
        <title>Complete Genome Sequence of the Novel Leech Symbiont Mucinivorans hirudinis M3T.</title>
        <authorList>
            <person name="Nelson M.C."/>
            <person name="Bomar L."/>
            <person name="Graf J."/>
        </authorList>
    </citation>
    <scope>NUCLEOTIDE SEQUENCE [LARGE SCALE GENOMIC DNA]</scope>
    <source>
        <strain evidence="16">M3</strain>
    </source>
</reference>
<evidence type="ECO:0000256" key="6">
    <source>
        <dbReference type="ARBA" id="ARBA00022840"/>
    </source>
</evidence>
<name>A0A060R7G1_9BACT</name>
<keyword evidence="5 15" id="KW-0347">Helicase</keyword>
<dbReference type="STRING" id="1433126.BN938_1040"/>
<evidence type="ECO:0000313" key="16">
    <source>
        <dbReference type="Proteomes" id="UP000027616"/>
    </source>
</evidence>
<dbReference type="GO" id="GO:0005524">
    <property type="term" value="F:ATP binding"/>
    <property type="evidence" value="ECO:0007669"/>
    <property type="project" value="UniProtKB-KW"/>
</dbReference>
<dbReference type="GO" id="GO:0003677">
    <property type="term" value="F:DNA binding"/>
    <property type="evidence" value="ECO:0007669"/>
    <property type="project" value="UniProtKB-KW"/>
</dbReference>
<dbReference type="GO" id="GO:0046872">
    <property type="term" value="F:metal ion binding"/>
    <property type="evidence" value="ECO:0007669"/>
    <property type="project" value="UniProtKB-KW"/>
</dbReference>
<evidence type="ECO:0000256" key="4">
    <source>
        <dbReference type="ARBA" id="ARBA00022801"/>
    </source>
</evidence>
<evidence type="ECO:0000313" key="15">
    <source>
        <dbReference type="EMBL" id="CDN31137.1"/>
    </source>
</evidence>
<keyword evidence="4" id="KW-0378">Hydrolase</keyword>
<evidence type="ECO:0000256" key="7">
    <source>
        <dbReference type="ARBA" id="ARBA00023125"/>
    </source>
</evidence>
<evidence type="ECO:0000256" key="1">
    <source>
        <dbReference type="ARBA" id="ARBA00005446"/>
    </source>
</evidence>
<comment type="similarity">
    <text evidence="1">Belongs to the helicase family. RecQ subfamily.</text>
</comment>
<dbReference type="InterPro" id="IPR032284">
    <property type="entry name" value="RecQ_Zn-bd"/>
</dbReference>
<dbReference type="Gene3D" id="3.40.50.300">
    <property type="entry name" value="P-loop containing nucleotide triphosphate hydrolases"/>
    <property type="match status" value="2"/>
</dbReference>
<dbReference type="EMBL" id="HG934468">
    <property type="protein sequence ID" value="CDN31137.1"/>
    <property type="molecule type" value="Genomic_DNA"/>
</dbReference>
<evidence type="ECO:0000256" key="2">
    <source>
        <dbReference type="ARBA" id="ARBA00022723"/>
    </source>
</evidence>
<dbReference type="InterPro" id="IPR027417">
    <property type="entry name" value="P-loop_NTPase"/>
</dbReference>
<dbReference type="InterPro" id="IPR014001">
    <property type="entry name" value="Helicase_ATP-bd"/>
</dbReference>
<dbReference type="GO" id="GO:0016787">
    <property type="term" value="F:hydrolase activity"/>
    <property type="evidence" value="ECO:0007669"/>
    <property type="project" value="UniProtKB-KW"/>
</dbReference>
<dbReference type="Pfam" id="PF00271">
    <property type="entry name" value="Helicase_C"/>
    <property type="match status" value="1"/>
</dbReference>
<dbReference type="PROSITE" id="PS51194">
    <property type="entry name" value="HELICASE_CTER"/>
    <property type="match status" value="1"/>
</dbReference>
<dbReference type="EC" id="5.6.2.4" evidence="10"/>
<evidence type="ECO:0000256" key="12">
    <source>
        <dbReference type="ARBA" id="ARBA00044550"/>
    </source>
</evidence>
<dbReference type="Pfam" id="PF16124">
    <property type="entry name" value="RecQ_Zn_bind"/>
    <property type="match status" value="1"/>
</dbReference>
<dbReference type="SMART" id="SM00487">
    <property type="entry name" value="DEXDc"/>
    <property type="match status" value="1"/>
</dbReference>
<evidence type="ECO:0000256" key="11">
    <source>
        <dbReference type="ARBA" id="ARBA00044535"/>
    </source>
</evidence>
<dbReference type="PANTHER" id="PTHR13710:SF105">
    <property type="entry name" value="ATP-DEPENDENT DNA HELICASE Q1"/>
    <property type="match status" value="1"/>
</dbReference>
<dbReference type="Gene3D" id="1.10.10.10">
    <property type="entry name" value="Winged helix-like DNA-binding domain superfamily/Winged helix DNA-binding domain"/>
    <property type="match status" value="1"/>
</dbReference>
<keyword evidence="2" id="KW-0479">Metal-binding</keyword>
<dbReference type="FunFam" id="3.40.50.300:FF:001389">
    <property type="entry name" value="ATP-dependent DNA helicase RecQ"/>
    <property type="match status" value="1"/>
</dbReference>
<evidence type="ECO:0000256" key="10">
    <source>
        <dbReference type="ARBA" id="ARBA00034808"/>
    </source>
</evidence>
<keyword evidence="3" id="KW-0547">Nucleotide-binding</keyword>
<keyword evidence="8" id="KW-0413">Isomerase</keyword>
<protein>
    <recommendedName>
        <fullName evidence="11">ATP-dependent DNA helicase RecQ</fullName>
        <ecNumber evidence="10">5.6.2.4</ecNumber>
    </recommendedName>
    <alternativeName>
        <fullName evidence="12">DNA 3'-5' helicase RecQ</fullName>
    </alternativeName>
</protein>
<dbReference type="InterPro" id="IPR036388">
    <property type="entry name" value="WH-like_DNA-bd_sf"/>
</dbReference>
<dbReference type="SMART" id="SM00490">
    <property type="entry name" value="HELICc"/>
    <property type="match status" value="1"/>
</dbReference>
<organism evidence="15 16">
    <name type="scientific">Mucinivorans hirudinis</name>
    <dbReference type="NCBI Taxonomy" id="1433126"/>
    <lineage>
        <taxon>Bacteria</taxon>
        <taxon>Pseudomonadati</taxon>
        <taxon>Bacteroidota</taxon>
        <taxon>Bacteroidia</taxon>
        <taxon>Bacteroidales</taxon>
        <taxon>Rikenellaceae</taxon>
        <taxon>Mucinivorans</taxon>
    </lineage>
</organism>
<dbReference type="Pfam" id="PF00270">
    <property type="entry name" value="DEAD"/>
    <property type="match status" value="1"/>
</dbReference>
<proteinExistence type="inferred from homology"/>
<dbReference type="PANTHER" id="PTHR13710">
    <property type="entry name" value="DNA HELICASE RECQ FAMILY MEMBER"/>
    <property type="match status" value="1"/>
</dbReference>
<dbReference type="CDD" id="cd17920">
    <property type="entry name" value="DEXHc_RecQ"/>
    <property type="match status" value="1"/>
</dbReference>
<dbReference type="GO" id="GO:0005737">
    <property type="term" value="C:cytoplasm"/>
    <property type="evidence" value="ECO:0007669"/>
    <property type="project" value="TreeGrafter"/>
</dbReference>
<dbReference type="InterPro" id="IPR001650">
    <property type="entry name" value="Helicase_C-like"/>
</dbReference>
<gene>
    <name evidence="15" type="ORF">BN938_1040</name>
</gene>
<dbReference type="InterPro" id="IPR004589">
    <property type="entry name" value="DNA_helicase_ATP-dep_RecQ"/>
</dbReference>
<feature type="domain" description="Helicase C-terminal" evidence="14">
    <location>
        <begin position="213"/>
        <end position="363"/>
    </location>
</feature>
<dbReference type="PATRIC" id="fig|1433126.3.peg.1037"/>
<dbReference type="GO" id="GO:0006281">
    <property type="term" value="P:DNA repair"/>
    <property type="evidence" value="ECO:0007669"/>
    <property type="project" value="TreeGrafter"/>
</dbReference>
<dbReference type="NCBIfam" id="TIGR00614">
    <property type="entry name" value="recQ_fam"/>
    <property type="match status" value="1"/>
</dbReference>